<gene>
    <name evidence="1" type="ORF">ADK38_41835</name>
</gene>
<evidence type="ECO:0000313" key="1">
    <source>
        <dbReference type="EMBL" id="KOG65006.1"/>
    </source>
</evidence>
<dbReference type="Proteomes" id="UP000037020">
    <property type="component" value="Unassembled WGS sequence"/>
</dbReference>
<sequence>MPHAVVAPFAFQAVPRFTQCPPPPPDLTEPSPAKLVYGLTLPSASETPTIAQEAAEVMLEVHGVEEELMDPALLLVYELTVHACRFTGAGELVQVVIRRNGDALQVTAHDTHAPHAHRRLAAACDERRRGSLSDVRELSERHHGEWGFGAAYPPAAGVCTWATLVNPRASRPTP</sequence>
<dbReference type="EMBL" id="LGUT01004048">
    <property type="protein sequence ID" value="KOG65006.1"/>
    <property type="molecule type" value="Genomic_DNA"/>
</dbReference>
<evidence type="ECO:0008006" key="3">
    <source>
        <dbReference type="Google" id="ProtNLM"/>
    </source>
</evidence>
<evidence type="ECO:0000313" key="2">
    <source>
        <dbReference type="Proteomes" id="UP000037020"/>
    </source>
</evidence>
<name>A0ABR5ITP6_9ACTN</name>
<comment type="caution">
    <text evidence="1">The sequence shown here is derived from an EMBL/GenBank/DDBJ whole genome shotgun (WGS) entry which is preliminary data.</text>
</comment>
<dbReference type="Gene3D" id="3.30.565.10">
    <property type="entry name" value="Histidine kinase-like ATPase, C-terminal domain"/>
    <property type="match status" value="1"/>
</dbReference>
<keyword evidence="2" id="KW-1185">Reference proteome</keyword>
<organism evidence="1 2">
    <name type="scientific">Streptomyces varsoviensis</name>
    <dbReference type="NCBI Taxonomy" id="67373"/>
    <lineage>
        <taxon>Bacteria</taxon>
        <taxon>Bacillati</taxon>
        <taxon>Actinomycetota</taxon>
        <taxon>Actinomycetes</taxon>
        <taxon>Kitasatosporales</taxon>
        <taxon>Streptomycetaceae</taxon>
        <taxon>Streptomyces</taxon>
    </lineage>
</organism>
<reference evidence="1 2" key="1">
    <citation type="submission" date="2015-07" db="EMBL/GenBank/DDBJ databases">
        <authorList>
            <person name="Ju K.-S."/>
            <person name="Doroghazi J.R."/>
            <person name="Metcalf W.W."/>
        </authorList>
    </citation>
    <scope>NUCLEOTIDE SEQUENCE [LARGE SCALE GENOMIC DNA]</scope>
    <source>
        <strain evidence="1 2">NRRL B-3589</strain>
    </source>
</reference>
<accession>A0ABR5ITP6</accession>
<dbReference type="InterPro" id="IPR036890">
    <property type="entry name" value="HATPase_C_sf"/>
</dbReference>
<proteinExistence type="predicted"/>
<protein>
    <recommendedName>
        <fullName evidence="3">ATP-binding protein</fullName>
    </recommendedName>
</protein>